<dbReference type="AlphaFoldDB" id="A0A523V0I5"/>
<keyword evidence="1 3" id="KW-0479">Metal-binding</keyword>
<dbReference type="EMBL" id="SOJK01000036">
    <property type="protein sequence ID" value="TET48295.1"/>
    <property type="molecule type" value="Genomic_DNA"/>
</dbReference>
<comment type="caution">
    <text evidence="6">The sequence shown here is derived from an EMBL/GenBank/DDBJ whole genome shotgun (WGS) entry which is preliminary data.</text>
</comment>
<dbReference type="Pfam" id="PF01855">
    <property type="entry name" value="POR_N"/>
    <property type="match status" value="1"/>
</dbReference>
<dbReference type="CDD" id="cd07034">
    <property type="entry name" value="TPP_PYR_PFOR_IOR-alpha_like"/>
    <property type="match status" value="1"/>
</dbReference>
<proteinExistence type="predicted"/>
<sequence>MSEIMRLNGIECVARGALESGVKVVAGYPGGPVTGVIESLTKAKGEGVHVEWSSNEKDAAACAFGAAAIGARSLAAIKHVGLNVASDAIMMAAFTGVKGGLVIVVGADPGGAVSQNEMDDRYYAPLFMLPMLEPATPQQALEMTRYAFSLSEKYGIVVLLRLSSAFLKFSENVQVGSLPGKKDRIQNSRFQPNKEHLSLGTYTLETNRNRHKRLAFAGEELNSSEFNKIKGNEKARFGIITSGPILKKIKEATERICESFKTLTLGVVYPFPGFIISKFVESLNGIFVVEEIEPYIEEKIQYLNIPVRGKISGDLPREGSLETEDIEIGLRRFLGQEVPLRCFEIRSKEHISSNKTVRWAEGCPVLAGHRALYQALDKMEDPICIGGVGVVSWGAEEPFKNLVSTCCMGISPSVVSGMYHAGTSHKELIAVMGDSSFLHSGIQSLMNAVYNKARMTFIIFNNHKTAETGGQPNPGTGVTIRGEKTVAISLEKLVKACGVKHFFKADLFNITDCRDKILRAVRENEVSVVLLSASCPPICCTDLGI</sequence>
<dbReference type="GO" id="GO:0051539">
    <property type="term" value="F:4 iron, 4 sulfur cluster binding"/>
    <property type="evidence" value="ECO:0007669"/>
    <property type="project" value="UniProtKB-UniRule"/>
</dbReference>
<dbReference type="FunFam" id="3.40.50.970:FF:000039">
    <property type="entry name" value="Indolepyruvate oxidoreductase subunit IorA"/>
    <property type="match status" value="1"/>
</dbReference>
<accession>A0A523V0I5</accession>
<dbReference type="InterPro" id="IPR029061">
    <property type="entry name" value="THDP-binding"/>
</dbReference>
<evidence type="ECO:0000259" key="5">
    <source>
        <dbReference type="Pfam" id="PF02775"/>
    </source>
</evidence>
<dbReference type="InterPro" id="IPR017721">
    <property type="entry name" value="IorA"/>
</dbReference>
<gene>
    <name evidence="6" type="ORF">E3J59_00825</name>
</gene>
<dbReference type="SUPFAM" id="SSF52518">
    <property type="entry name" value="Thiamin diphosphate-binding fold (THDP-binding)"/>
    <property type="match status" value="2"/>
</dbReference>
<name>A0A523V0I5_UNCAE</name>
<feature type="domain" description="Thiamine pyrophosphate enzyme TPP-binding" evidence="5">
    <location>
        <begin position="405"/>
        <end position="529"/>
    </location>
</feature>
<evidence type="ECO:0000256" key="1">
    <source>
        <dbReference type="ARBA" id="ARBA00022723"/>
    </source>
</evidence>
<dbReference type="PANTHER" id="PTHR43710">
    <property type="entry name" value="2-HYDROXYACYL-COA LYASE"/>
    <property type="match status" value="1"/>
</dbReference>
<organism evidence="6 7">
    <name type="scientific">Aerophobetes bacterium</name>
    <dbReference type="NCBI Taxonomy" id="2030807"/>
    <lineage>
        <taxon>Bacteria</taxon>
        <taxon>Candidatus Aerophobota</taxon>
    </lineage>
</organism>
<dbReference type="InterPro" id="IPR002880">
    <property type="entry name" value="Pyrv_Fd/Flavodoxin_OxRdtase_N"/>
</dbReference>
<keyword evidence="3" id="KW-0249">Electron transport</keyword>
<keyword evidence="3" id="KW-0408">Iron</keyword>
<keyword evidence="3" id="KW-0411">Iron-sulfur</keyword>
<evidence type="ECO:0000313" key="6">
    <source>
        <dbReference type="EMBL" id="TET48295.1"/>
    </source>
</evidence>
<evidence type="ECO:0000256" key="3">
    <source>
        <dbReference type="PIRNR" id="PIRNR006439"/>
    </source>
</evidence>
<reference evidence="6 7" key="1">
    <citation type="submission" date="2019-03" db="EMBL/GenBank/DDBJ databases">
        <title>Metabolic potential of uncultured bacteria and archaea associated with petroleum seepage in deep-sea sediments.</title>
        <authorList>
            <person name="Dong X."/>
            <person name="Hubert C."/>
        </authorList>
    </citation>
    <scope>NUCLEOTIDE SEQUENCE [LARGE SCALE GENOMIC DNA]</scope>
    <source>
        <strain evidence="6">E29_bin78</strain>
    </source>
</reference>
<comment type="catalytic activity">
    <reaction evidence="3">
        <text>indole-3-pyruvate + 2 oxidized [2Fe-2S]-[ferredoxin] + CoA = (indol-3-yl)acetyl-CoA + 2 reduced [2Fe-2S]-[ferredoxin] + CO2 + H(+)</text>
        <dbReference type="Rhea" id="RHEA:12645"/>
        <dbReference type="Rhea" id="RHEA-COMP:10000"/>
        <dbReference type="Rhea" id="RHEA-COMP:10001"/>
        <dbReference type="ChEBI" id="CHEBI:15378"/>
        <dbReference type="ChEBI" id="CHEBI:16526"/>
        <dbReference type="ChEBI" id="CHEBI:17640"/>
        <dbReference type="ChEBI" id="CHEBI:33737"/>
        <dbReference type="ChEBI" id="CHEBI:33738"/>
        <dbReference type="ChEBI" id="CHEBI:57271"/>
        <dbReference type="ChEBI" id="CHEBI:57287"/>
        <dbReference type="EC" id="1.2.7.8"/>
    </reaction>
</comment>
<evidence type="ECO:0000259" key="4">
    <source>
        <dbReference type="Pfam" id="PF01855"/>
    </source>
</evidence>
<dbReference type="InterPro" id="IPR011766">
    <property type="entry name" value="TPP_enzyme_TPP-bd"/>
</dbReference>
<keyword evidence="6" id="KW-0670">Pyruvate</keyword>
<keyword evidence="3" id="KW-0813">Transport</keyword>
<dbReference type="GO" id="GO:0043805">
    <property type="term" value="F:indolepyruvate ferredoxin oxidoreductase activity"/>
    <property type="evidence" value="ECO:0007669"/>
    <property type="project" value="UniProtKB-UniRule"/>
</dbReference>
<protein>
    <recommendedName>
        <fullName evidence="3">Indolepyruvate oxidoreductase subunit IorA</fullName>
        <shortName evidence="3">IOR</shortName>
        <ecNumber evidence="3">1.2.7.8</ecNumber>
    </recommendedName>
    <alternativeName>
        <fullName evidence="3">Indolepyruvate ferredoxin oxidoreductase subunit alpha</fullName>
    </alternativeName>
</protein>
<dbReference type="GO" id="GO:0046872">
    <property type="term" value="F:metal ion binding"/>
    <property type="evidence" value="ECO:0007669"/>
    <property type="project" value="UniProtKB-UniRule"/>
</dbReference>
<dbReference type="InterPro" id="IPR045025">
    <property type="entry name" value="HACL1-like"/>
</dbReference>
<dbReference type="GO" id="GO:0030976">
    <property type="term" value="F:thiamine pyrophosphate binding"/>
    <property type="evidence" value="ECO:0007669"/>
    <property type="project" value="InterPro"/>
</dbReference>
<dbReference type="Proteomes" id="UP000320679">
    <property type="component" value="Unassembled WGS sequence"/>
</dbReference>
<feature type="domain" description="Pyruvate flavodoxin/ferredoxin oxidoreductase pyrimidine binding" evidence="4">
    <location>
        <begin position="16"/>
        <end position="189"/>
    </location>
</feature>
<dbReference type="EC" id="1.2.7.8" evidence="3"/>
<evidence type="ECO:0000256" key="2">
    <source>
        <dbReference type="ARBA" id="ARBA00023002"/>
    </source>
</evidence>
<dbReference type="PANTHER" id="PTHR43710:SF7">
    <property type="entry name" value="INDOLEPYRUVATE OXIDOREDUCTASE SUBUNIT IORA"/>
    <property type="match status" value="1"/>
</dbReference>
<dbReference type="Gene3D" id="3.40.50.970">
    <property type="match status" value="2"/>
</dbReference>
<keyword evidence="2 3" id="KW-0560">Oxidoreductase</keyword>
<comment type="function">
    <text evidence="3">Catalyzes the ferredoxin-dependent oxidative decarboxylation of arylpyruvates.</text>
</comment>
<keyword evidence="3" id="KW-0004">4Fe-4S</keyword>
<comment type="cofactor">
    <cofactor evidence="3">
        <name>[4Fe-4S] cluster</name>
        <dbReference type="ChEBI" id="CHEBI:49883"/>
    </cofactor>
    <text evidence="3">Binds 2 [4Fe-4S] clusters. In this family the first cluster has a non-standard and varying [4Fe-4S] binding motif CX(2)CX(2)CX(4-5)CP.</text>
</comment>
<dbReference type="PIRSF" id="PIRSF006439">
    <property type="entry name" value="Indolepyruvate_ferr_oxidored"/>
    <property type="match status" value="1"/>
</dbReference>
<evidence type="ECO:0000313" key="7">
    <source>
        <dbReference type="Proteomes" id="UP000320679"/>
    </source>
</evidence>
<dbReference type="Pfam" id="PF02775">
    <property type="entry name" value="TPP_enzyme_C"/>
    <property type="match status" value="1"/>
</dbReference>